<protein>
    <recommendedName>
        <fullName evidence="1">Bro-N domain-containing protein</fullName>
    </recommendedName>
</protein>
<organism evidence="2 3">
    <name type="scientific">Eubacterium maltosivorans</name>
    <dbReference type="NCBI Taxonomy" id="2041044"/>
    <lineage>
        <taxon>Bacteria</taxon>
        <taxon>Bacillati</taxon>
        <taxon>Bacillota</taxon>
        <taxon>Clostridia</taxon>
        <taxon>Eubacteriales</taxon>
        <taxon>Eubacteriaceae</taxon>
        <taxon>Eubacterium</taxon>
    </lineage>
</organism>
<dbReference type="Pfam" id="PF02498">
    <property type="entry name" value="Bro-N"/>
    <property type="match status" value="1"/>
</dbReference>
<dbReference type="KEGG" id="emt:CPZ25_005055"/>
<dbReference type="GO" id="GO:0003677">
    <property type="term" value="F:DNA binding"/>
    <property type="evidence" value="ECO:0007669"/>
    <property type="project" value="InterPro"/>
</dbReference>
<evidence type="ECO:0000313" key="2">
    <source>
        <dbReference type="EMBL" id="QCT70722.1"/>
    </source>
</evidence>
<evidence type="ECO:0000259" key="1">
    <source>
        <dbReference type="PROSITE" id="PS51750"/>
    </source>
</evidence>
<dbReference type="EMBL" id="CP029487">
    <property type="protein sequence ID" value="QCT70722.1"/>
    <property type="molecule type" value="Genomic_DNA"/>
</dbReference>
<dbReference type="Proteomes" id="UP000218387">
    <property type="component" value="Chromosome"/>
</dbReference>
<dbReference type="InterPro" id="IPR003497">
    <property type="entry name" value="BRO_N_domain"/>
</dbReference>
<dbReference type="Pfam" id="PF03374">
    <property type="entry name" value="ANT"/>
    <property type="match status" value="1"/>
</dbReference>
<dbReference type="PANTHER" id="PTHR36180">
    <property type="entry name" value="DNA-BINDING PROTEIN-RELATED-RELATED"/>
    <property type="match status" value="1"/>
</dbReference>
<dbReference type="AlphaFoldDB" id="A0A4P9C7X6"/>
<evidence type="ECO:0000313" key="3">
    <source>
        <dbReference type="Proteomes" id="UP000218387"/>
    </source>
</evidence>
<reference evidence="2 3" key="1">
    <citation type="submission" date="2018-05" db="EMBL/GenBank/DDBJ databases">
        <title>Genome comparison of Eubacterium sp.</title>
        <authorList>
            <person name="Feng Y."/>
            <person name="Sanchez-Andrea I."/>
            <person name="Stams A.J.M."/>
            <person name="De Vos W.M."/>
        </authorList>
    </citation>
    <scope>NUCLEOTIDE SEQUENCE [LARGE SCALE GENOMIC DNA]</scope>
    <source>
        <strain evidence="2 3">YI</strain>
    </source>
</reference>
<feature type="domain" description="Bro-N" evidence="1">
    <location>
        <begin position="46"/>
        <end position="137"/>
    </location>
</feature>
<gene>
    <name evidence="2" type="ORF">CPZ25_005055</name>
</gene>
<dbReference type="PANTHER" id="PTHR36180:SF2">
    <property type="entry name" value="BRO FAMILY PROTEIN"/>
    <property type="match status" value="1"/>
</dbReference>
<dbReference type="SMART" id="SM01040">
    <property type="entry name" value="Bro-N"/>
    <property type="match status" value="1"/>
</dbReference>
<accession>A0A4P9C7X6</accession>
<dbReference type="InterPro" id="IPR005039">
    <property type="entry name" value="Ant_C"/>
</dbReference>
<sequence>MGDTVMKKDYLLKRVFKFDGVTSLRTLVIEWPVYDKLGEAIHDAFGNPVTRRDVGFVGKDAADILEYRNASHAILRHVAPGDRTKRTVVDGAGRSQRMWIINEPGLYGLIFGSQMEDARRLGDFVKRVVLPSIQRYGAYMEPEVLARAQSDDAARDALFEALSREKAHSRALLDELTEAQPKIEFYDTIGGAENASSMGDTAKMLANAGFLNEDNDCPLGRNNLYRLLRRWGYLCSQPSSFNTPYAWCMERGWFKVKEKRRILGGVSVLETMVLVTGTGQAELLRLFHEKARLGEVAVHPYRYQAPAQTGQV</sequence>
<name>A0A4P9C7X6_EUBML</name>
<proteinExistence type="predicted"/>
<keyword evidence="3" id="KW-1185">Reference proteome</keyword>
<dbReference type="PROSITE" id="PS51750">
    <property type="entry name" value="BRO_N"/>
    <property type="match status" value="1"/>
</dbReference>